<evidence type="ECO:0000313" key="7">
    <source>
        <dbReference type="EMBL" id="PIR93792.1"/>
    </source>
</evidence>
<evidence type="ECO:0000256" key="4">
    <source>
        <dbReference type="ARBA" id="ARBA00022984"/>
    </source>
</evidence>
<evidence type="ECO:0000313" key="8">
    <source>
        <dbReference type="Proteomes" id="UP000229901"/>
    </source>
</evidence>
<dbReference type="GO" id="GO:0008360">
    <property type="term" value="P:regulation of cell shape"/>
    <property type="evidence" value="ECO:0007669"/>
    <property type="project" value="UniProtKB-KW"/>
</dbReference>
<evidence type="ECO:0000256" key="6">
    <source>
        <dbReference type="ARBA" id="ARBA00023316"/>
    </source>
</evidence>
<dbReference type="Proteomes" id="UP000229901">
    <property type="component" value="Unassembled WGS sequence"/>
</dbReference>
<sequence length="340" mass="39596">MKIKHVQFAEKETWNTFVADSAMGSFLQTYDWGELQEKLGYKVWRLVVTERSEWLAVISFYKIKLKLGQSMLYAPKGPVLITNKKSQINKKEVFELLTHEINKVAKQEKVLSFELDPETNDPAWVQILEENDFLKTKMDAQPRHTLILDLTKTEAEIIANMHSKTRYNIRLAGKKGVTVTIDNDRFKDFWDLLKKTEARQNINMQQESYFKHLLQLPLVKLYLAEKDGKVIAANIMIFCNKTAIYLFGSSDYEYRNIMAPHLLQWQAIKDARDSNFAHYDFWGAAPKDANGREQNWGGFTRFKMGFSPDADITEYIGTFEKIYKPGQLGVYRILQNIKSH</sequence>
<dbReference type="InterPro" id="IPR050644">
    <property type="entry name" value="PG_Glycine_Bridge_Synth"/>
</dbReference>
<proteinExistence type="inferred from homology"/>
<accession>A0A2H0V3Z2</accession>
<dbReference type="PANTHER" id="PTHR36174:SF1">
    <property type="entry name" value="LIPID II:GLYCINE GLYCYLTRANSFERASE"/>
    <property type="match status" value="1"/>
</dbReference>
<name>A0A2H0V3Z2_9BACT</name>
<dbReference type="AlphaFoldDB" id="A0A2H0V3Z2"/>
<evidence type="ECO:0000256" key="1">
    <source>
        <dbReference type="ARBA" id="ARBA00009943"/>
    </source>
</evidence>
<reference evidence="8" key="1">
    <citation type="submission" date="2017-09" db="EMBL/GenBank/DDBJ databases">
        <title>Depth-based differentiation of microbial function through sediment-hosted aquifers and enrichment of novel symbionts in the deep terrestrial subsurface.</title>
        <authorList>
            <person name="Probst A.J."/>
            <person name="Ladd B."/>
            <person name="Jarett J.K."/>
            <person name="Geller-Mcgrath D.E."/>
            <person name="Sieber C.M.K."/>
            <person name="Emerson J.B."/>
            <person name="Anantharaman K."/>
            <person name="Thomas B.C."/>
            <person name="Malmstrom R."/>
            <person name="Stieglmeier M."/>
            <person name="Klingl A."/>
            <person name="Woyke T."/>
            <person name="Ryan C.M."/>
            <person name="Banfield J.F."/>
        </authorList>
    </citation>
    <scope>NUCLEOTIDE SEQUENCE [LARGE SCALE GENOMIC DNA]</scope>
</reference>
<dbReference type="Pfam" id="PF02388">
    <property type="entry name" value="FemAB"/>
    <property type="match status" value="3"/>
</dbReference>
<dbReference type="InterPro" id="IPR016181">
    <property type="entry name" value="Acyl_CoA_acyltransferase"/>
</dbReference>
<dbReference type="GO" id="GO:0009252">
    <property type="term" value="P:peptidoglycan biosynthetic process"/>
    <property type="evidence" value="ECO:0007669"/>
    <property type="project" value="UniProtKB-KW"/>
</dbReference>
<gene>
    <name evidence="7" type="ORF">COT97_04515</name>
</gene>
<comment type="similarity">
    <text evidence="1">Belongs to the FemABX family.</text>
</comment>
<evidence type="ECO:0000256" key="3">
    <source>
        <dbReference type="ARBA" id="ARBA00022960"/>
    </source>
</evidence>
<evidence type="ECO:0000256" key="5">
    <source>
        <dbReference type="ARBA" id="ARBA00023315"/>
    </source>
</evidence>
<dbReference type="GO" id="GO:0016755">
    <property type="term" value="F:aminoacyltransferase activity"/>
    <property type="evidence" value="ECO:0007669"/>
    <property type="project" value="InterPro"/>
</dbReference>
<dbReference type="PANTHER" id="PTHR36174">
    <property type="entry name" value="LIPID II:GLYCINE GLYCYLTRANSFERASE"/>
    <property type="match status" value="1"/>
</dbReference>
<comment type="caution">
    <text evidence="7">The sequence shown here is derived from an EMBL/GenBank/DDBJ whole genome shotgun (WGS) entry which is preliminary data.</text>
</comment>
<dbReference type="EMBL" id="PFAP01000035">
    <property type="protein sequence ID" value="PIR93792.1"/>
    <property type="molecule type" value="Genomic_DNA"/>
</dbReference>
<keyword evidence="6" id="KW-0961">Cell wall biogenesis/degradation</keyword>
<dbReference type="GO" id="GO:0071555">
    <property type="term" value="P:cell wall organization"/>
    <property type="evidence" value="ECO:0007669"/>
    <property type="project" value="UniProtKB-KW"/>
</dbReference>
<keyword evidence="3" id="KW-0133">Cell shape</keyword>
<evidence type="ECO:0008006" key="9">
    <source>
        <dbReference type="Google" id="ProtNLM"/>
    </source>
</evidence>
<keyword evidence="4" id="KW-0573">Peptidoglycan synthesis</keyword>
<keyword evidence="5" id="KW-0012">Acyltransferase</keyword>
<protein>
    <recommendedName>
        <fullName evidence="9">Peptidoglycan bridge formation protein FemAB</fullName>
    </recommendedName>
</protein>
<dbReference type="SUPFAM" id="SSF55729">
    <property type="entry name" value="Acyl-CoA N-acyltransferases (Nat)"/>
    <property type="match status" value="2"/>
</dbReference>
<dbReference type="Gene3D" id="3.40.630.30">
    <property type="match status" value="2"/>
</dbReference>
<keyword evidence="2" id="KW-0808">Transferase</keyword>
<dbReference type="InterPro" id="IPR003447">
    <property type="entry name" value="FEMABX"/>
</dbReference>
<organism evidence="7 8">
    <name type="scientific">Candidatus Falkowbacteria bacterium CG10_big_fil_rev_8_21_14_0_10_39_11</name>
    <dbReference type="NCBI Taxonomy" id="1974565"/>
    <lineage>
        <taxon>Bacteria</taxon>
        <taxon>Candidatus Falkowiibacteriota</taxon>
    </lineage>
</organism>
<dbReference type="PROSITE" id="PS51191">
    <property type="entry name" value="FEMABX"/>
    <property type="match status" value="1"/>
</dbReference>
<evidence type="ECO:0000256" key="2">
    <source>
        <dbReference type="ARBA" id="ARBA00022679"/>
    </source>
</evidence>